<dbReference type="AlphaFoldDB" id="A0A166ZDA7"/>
<dbReference type="EMBL" id="LFIV01000001">
    <property type="protein sequence ID" value="KZL78753.1"/>
    <property type="molecule type" value="Genomic_DNA"/>
</dbReference>
<dbReference type="Pfam" id="PF22942">
    <property type="entry name" value="DUF7025"/>
    <property type="match status" value="1"/>
</dbReference>
<dbReference type="GO" id="GO:0005783">
    <property type="term" value="C:endoplasmic reticulum"/>
    <property type="evidence" value="ECO:0007669"/>
    <property type="project" value="TreeGrafter"/>
</dbReference>
<keyword evidence="4" id="KW-0378">Hydrolase</keyword>
<evidence type="ECO:0000313" key="8">
    <source>
        <dbReference type="EMBL" id="KZL78753.1"/>
    </source>
</evidence>
<dbReference type="PANTHER" id="PTHR11742">
    <property type="entry name" value="MANNOSYL-OLIGOSACCHARIDE ALPHA-1,2-MANNOSIDASE-RELATED"/>
    <property type="match status" value="1"/>
</dbReference>
<proteinExistence type="inferred from homology"/>
<keyword evidence="9" id="KW-1185">Reference proteome</keyword>
<dbReference type="Proteomes" id="UP000076552">
    <property type="component" value="Unassembled WGS sequence"/>
</dbReference>
<dbReference type="PANTHER" id="PTHR11742:SF89">
    <property type="entry name" value="ALPHA-1,2-MANNOSIDASE"/>
    <property type="match status" value="1"/>
</dbReference>
<feature type="domain" description="DUF7025" evidence="7">
    <location>
        <begin position="163"/>
        <end position="200"/>
    </location>
</feature>
<dbReference type="GO" id="GO:0005509">
    <property type="term" value="F:calcium ion binding"/>
    <property type="evidence" value="ECO:0007669"/>
    <property type="project" value="InterPro"/>
</dbReference>
<dbReference type="Pfam" id="PF01532">
    <property type="entry name" value="Glyco_hydro_47"/>
    <property type="match status" value="3"/>
</dbReference>
<dbReference type="InterPro" id="IPR036026">
    <property type="entry name" value="Seven-hairpin_glycosidases"/>
</dbReference>
<comment type="caution">
    <text evidence="8">The sequence shown here is derived from an EMBL/GenBank/DDBJ whole genome shotgun (WGS) entry which is preliminary data.</text>
</comment>
<accession>A0A166ZDA7</accession>
<dbReference type="STRING" id="708197.A0A166ZDA7"/>
<evidence type="ECO:0000256" key="6">
    <source>
        <dbReference type="SAM" id="MobiDB-lite"/>
    </source>
</evidence>
<dbReference type="SUPFAM" id="SSF48225">
    <property type="entry name" value="Seven-hairpin glycosidases"/>
    <property type="match status" value="1"/>
</dbReference>
<dbReference type="InterPro" id="IPR054289">
    <property type="entry name" value="DUF7025"/>
</dbReference>
<evidence type="ECO:0000256" key="5">
    <source>
        <dbReference type="ARBA" id="ARBA00023157"/>
    </source>
</evidence>
<reference evidence="8 9" key="1">
    <citation type="submission" date="2015-06" db="EMBL/GenBank/DDBJ databases">
        <title>Survival trade-offs in plant roots during colonization by closely related pathogenic and mutualistic fungi.</title>
        <authorList>
            <person name="Hacquard S."/>
            <person name="Kracher B."/>
            <person name="Hiruma K."/>
            <person name="Weinman A."/>
            <person name="Muench P."/>
            <person name="Garrido Oter R."/>
            <person name="Ver Loren van Themaat E."/>
            <person name="Dallerey J.-F."/>
            <person name="Damm U."/>
            <person name="Henrissat B."/>
            <person name="Lespinet O."/>
            <person name="Thon M."/>
            <person name="Kemen E."/>
            <person name="McHardy A.C."/>
            <person name="Schulze-Lefert P."/>
            <person name="O'Connell R.J."/>
        </authorList>
    </citation>
    <scope>NUCLEOTIDE SEQUENCE [LARGE SCALE GENOMIC DNA]</scope>
    <source>
        <strain evidence="8 9">0861</strain>
    </source>
</reference>
<comment type="cofactor">
    <cofactor evidence="1">
        <name>Ca(2+)</name>
        <dbReference type="ChEBI" id="CHEBI:29108"/>
    </cofactor>
</comment>
<dbReference type="GO" id="GO:0005975">
    <property type="term" value="P:carbohydrate metabolic process"/>
    <property type="evidence" value="ECO:0007669"/>
    <property type="project" value="InterPro"/>
</dbReference>
<evidence type="ECO:0000256" key="1">
    <source>
        <dbReference type="ARBA" id="ARBA00001913"/>
    </source>
</evidence>
<protein>
    <submittedName>
        <fullName evidence="8">AAA protein</fullName>
    </submittedName>
</protein>
<evidence type="ECO:0000313" key="9">
    <source>
        <dbReference type="Proteomes" id="UP000076552"/>
    </source>
</evidence>
<dbReference type="GO" id="GO:0004571">
    <property type="term" value="F:mannosyl-oligosaccharide 1,2-alpha-mannosidase activity"/>
    <property type="evidence" value="ECO:0007669"/>
    <property type="project" value="InterPro"/>
</dbReference>
<gene>
    <name evidence="8" type="ORF">CT0861_00121</name>
</gene>
<dbReference type="UniPathway" id="UPA00378"/>
<comment type="pathway">
    <text evidence="2">Protein modification; protein glycosylation.</text>
</comment>
<feature type="region of interest" description="Disordered" evidence="6">
    <location>
        <begin position="232"/>
        <end position="253"/>
    </location>
</feature>
<evidence type="ECO:0000256" key="3">
    <source>
        <dbReference type="ARBA" id="ARBA00007658"/>
    </source>
</evidence>
<dbReference type="InterPro" id="IPR001382">
    <property type="entry name" value="Glyco_hydro_47"/>
</dbReference>
<evidence type="ECO:0000256" key="4">
    <source>
        <dbReference type="ARBA" id="ARBA00022801"/>
    </source>
</evidence>
<name>A0A166ZDA7_9PEZI</name>
<feature type="compositionally biased region" description="Basic and acidic residues" evidence="6">
    <location>
        <begin position="232"/>
        <end position="247"/>
    </location>
</feature>
<evidence type="ECO:0000259" key="7">
    <source>
        <dbReference type="Pfam" id="PF22942"/>
    </source>
</evidence>
<dbReference type="GO" id="GO:0016020">
    <property type="term" value="C:membrane"/>
    <property type="evidence" value="ECO:0007669"/>
    <property type="project" value="InterPro"/>
</dbReference>
<comment type="similarity">
    <text evidence="3">Belongs to the glycosyl hydrolase 47 family.</text>
</comment>
<organism evidence="8 9">
    <name type="scientific">Colletotrichum tofieldiae</name>
    <dbReference type="NCBI Taxonomy" id="708197"/>
    <lineage>
        <taxon>Eukaryota</taxon>
        <taxon>Fungi</taxon>
        <taxon>Dikarya</taxon>
        <taxon>Ascomycota</taxon>
        <taxon>Pezizomycotina</taxon>
        <taxon>Sordariomycetes</taxon>
        <taxon>Hypocreomycetidae</taxon>
        <taxon>Glomerellales</taxon>
        <taxon>Glomerellaceae</taxon>
        <taxon>Colletotrichum</taxon>
        <taxon>Colletotrichum spaethianum species complex</taxon>
    </lineage>
</organism>
<dbReference type="GO" id="GO:0036503">
    <property type="term" value="P:ERAD pathway"/>
    <property type="evidence" value="ECO:0007669"/>
    <property type="project" value="UniProtKB-ARBA"/>
</dbReference>
<dbReference type="InterPro" id="IPR050749">
    <property type="entry name" value="Glycosyl_Hydrolase_47"/>
</dbReference>
<evidence type="ECO:0000256" key="2">
    <source>
        <dbReference type="ARBA" id="ARBA00004922"/>
    </source>
</evidence>
<dbReference type="Gene3D" id="1.50.10.10">
    <property type="match status" value="2"/>
</dbReference>
<sequence>MSSSPAHNDNAEKLEGAEYAVQTLYEGRPKCSCCKNWVEDFPKDLHVKIESQPEVKRKALVVRMRRNHDGGEGDGEPLALDSIVVQSSSLKATLSELFEGYEGITPSLKKVVFRSPFRPFYYRWKHFGHILDRQKRHDPTAATYTQLLYNILSNNFGSTIAEIDDHASHGVITHSQLWALFEPGTRVIAKEGHDERFFIVDVHFLFLFLLRSNLVYAYFRYLLTDCESHTLPDKDNSSKENAEDRLLRPPYVPPRPRPLAQRWCRPSDLIIAIYTPAKPPRDRETEQDKVYFWKTLKVNQVPEHVQKLSITPSVRFPQVKARFPPETSTQRRVLKEHWTESLVDSLDTLWVMDMKDEFSDAVAAALLVVKLEEEVFYEGDGFTLGPLAKSLYEYFLKTPALIGGRSLMYYTIYKAAIAPAVEHNLFRPMRLGHDGILIAGQAHSRKPDSGTRRIELEPQGQHLVCFMGGVMALGGKLFSRASFSTGASTLAAPFWTGETLRHFYLVCSEPGLASLDEFVFNTKGHPFRRWK</sequence>
<dbReference type="InterPro" id="IPR012341">
    <property type="entry name" value="6hp_glycosidase-like_sf"/>
</dbReference>
<keyword evidence="5" id="KW-1015">Disulfide bond</keyword>